<proteinExistence type="predicted"/>
<name>A0AAW2KI10_SESRA</name>
<evidence type="ECO:0000313" key="1">
    <source>
        <dbReference type="EMBL" id="KAL0305904.1"/>
    </source>
</evidence>
<reference evidence="1" key="1">
    <citation type="submission" date="2020-06" db="EMBL/GenBank/DDBJ databases">
        <authorList>
            <person name="Li T."/>
            <person name="Hu X."/>
            <person name="Zhang T."/>
            <person name="Song X."/>
            <person name="Zhang H."/>
            <person name="Dai N."/>
            <person name="Sheng W."/>
            <person name="Hou X."/>
            <person name="Wei L."/>
        </authorList>
    </citation>
    <scope>NUCLEOTIDE SEQUENCE</scope>
    <source>
        <strain evidence="1">G02</strain>
        <tissue evidence="1">Leaf</tissue>
    </source>
</reference>
<accession>A0AAW2KI10</accession>
<comment type="caution">
    <text evidence="1">The sequence shown here is derived from an EMBL/GenBank/DDBJ whole genome shotgun (WGS) entry which is preliminary data.</text>
</comment>
<reference evidence="1" key="2">
    <citation type="journal article" date="2024" name="Plant">
        <title>Genomic evolution and insights into agronomic trait innovations of Sesamum species.</title>
        <authorList>
            <person name="Miao H."/>
            <person name="Wang L."/>
            <person name="Qu L."/>
            <person name="Liu H."/>
            <person name="Sun Y."/>
            <person name="Le M."/>
            <person name="Wang Q."/>
            <person name="Wei S."/>
            <person name="Zheng Y."/>
            <person name="Lin W."/>
            <person name="Duan Y."/>
            <person name="Cao H."/>
            <person name="Xiong S."/>
            <person name="Wang X."/>
            <person name="Wei L."/>
            <person name="Li C."/>
            <person name="Ma Q."/>
            <person name="Ju M."/>
            <person name="Zhao R."/>
            <person name="Li G."/>
            <person name="Mu C."/>
            <person name="Tian Q."/>
            <person name="Mei H."/>
            <person name="Zhang T."/>
            <person name="Gao T."/>
            <person name="Zhang H."/>
        </authorList>
    </citation>
    <scope>NUCLEOTIDE SEQUENCE</scope>
    <source>
        <strain evidence="1">G02</strain>
    </source>
</reference>
<dbReference type="EMBL" id="JACGWJ010000028">
    <property type="protein sequence ID" value="KAL0305904.1"/>
    <property type="molecule type" value="Genomic_DNA"/>
</dbReference>
<dbReference type="AlphaFoldDB" id="A0AAW2KI10"/>
<organism evidence="1">
    <name type="scientific">Sesamum radiatum</name>
    <name type="common">Black benniseed</name>
    <dbReference type="NCBI Taxonomy" id="300843"/>
    <lineage>
        <taxon>Eukaryota</taxon>
        <taxon>Viridiplantae</taxon>
        <taxon>Streptophyta</taxon>
        <taxon>Embryophyta</taxon>
        <taxon>Tracheophyta</taxon>
        <taxon>Spermatophyta</taxon>
        <taxon>Magnoliopsida</taxon>
        <taxon>eudicotyledons</taxon>
        <taxon>Gunneridae</taxon>
        <taxon>Pentapetalae</taxon>
        <taxon>asterids</taxon>
        <taxon>lamiids</taxon>
        <taxon>Lamiales</taxon>
        <taxon>Pedaliaceae</taxon>
        <taxon>Sesamum</taxon>
    </lineage>
</organism>
<sequence length="93" mass="10695">MFQPNMFESHHHLLDMGHKTPENEMDLIRDDEYESKSGTDIMEAPLVMIKILISAPRRSVTIATHSIKSRKWNRSLMNALTLMTNKGRSWAVG</sequence>
<protein>
    <submittedName>
        <fullName evidence="1">Uncharacterized protein</fullName>
    </submittedName>
</protein>
<gene>
    <name evidence="1" type="ORF">Sradi_6007700</name>
</gene>